<evidence type="ECO:0000313" key="1">
    <source>
        <dbReference type="EMBL" id="KAF4743794.1"/>
    </source>
</evidence>
<protein>
    <submittedName>
        <fullName evidence="1">Uncharacterized protein</fullName>
    </submittedName>
</protein>
<feature type="non-terminal residue" evidence="1">
    <location>
        <position position="1"/>
    </location>
</feature>
<proteinExistence type="predicted"/>
<feature type="non-terminal residue" evidence="1">
    <location>
        <position position="152"/>
    </location>
</feature>
<sequence>QWRALPEGWVPCDVICDDNNLYIVSAERVGFHPSGDTPSKRVYVGFNPAVVKDPRRAEQLGALRPHKRLSRATPEAFAAGEKCFEQWISEGRLQPTTLTESSSTTSWYVVGGESSRRFRPVFPFIHLNRSLRLAFGKQPFSQALTSTLIDKS</sequence>
<organism evidence="1 2">
    <name type="scientific">Perkinsus olseni</name>
    <name type="common">Perkinsus atlanticus</name>
    <dbReference type="NCBI Taxonomy" id="32597"/>
    <lineage>
        <taxon>Eukaryota</taxon>
        <taxon>Sar</taxon>
        <taxon>Alveolata</taxon>
        <taxon>Perkinsozoa</taxon>
        <taxon>Perkinsea</taxon>
        <taxon>Perkinsida</taxon>
        <taxon>Perkinsidae</taxon>
        <taxon>Perkinsus</taxon>
    </lineage>
</organism>
<reference evidence="1 2" key="1">
    <citation type="submission" date="2020-04" db="EMBL/GenBank/DDBJ databases">
        <title>Perkinsus olseni comparative genomics.</title>
        <authorList>
            <person name="Bogema D.R."/>
        </authorList>
    </citation>
    <scope>NUCLEOTIDE SEQUENCE [LARGE SCALE GENOMIC DNA]</scope>
    <source>
        <strain evidence="1">ATCC PRA-205</strain>
    </source>
</reference>
<dbReference type="EMBL" id="JABANM010007724">
    <property type="protein sequence ID" value="KAF4743794.1"/>
    <property type="molecule type" value="Genomic_DNA"/>
</dbReference>
<evidence type="ECO:0000313" key="2">
    <source>
        <dbReference type="Proteomes" id="UP000574390"/>
    </source>
</evidence>
<dbReference type="AlphaFoldDB" id="A0A7J6TES3"/>
<comment type="caution">
    <text evidence="1">The sequence shown here is derived from an EMBL/GenBank/DDBJ whole genome shotgun (WGS) entry which is preliminary data.</text>
</comment>
<gene>
    <name evidence="1" type="ORF">FOZ62_019479</name>
</gene>
<accession>A0A7J6TES3</accession>
<name>A0A7J6TES3_PEROL</name>
<dbReference type="Proteomes" id="UP000574390">
    <property type="component" value="Unassembled WGS sequence"/>
</dbReference>